<feature type="transmembrane region" description="Helical" evidence="1">
    <location>
        <begin position="7"/>
        <end position="29"/>
    </location>
</feature>
<evidence type="ECO:0000256" key="1">
    <source>
        <dbReference type="SAM" id="Phobius"/>
    </source>
</evidence>
<keyword evidence="1" id="KW-0812">Transmembrane</keyword>
<keyword evidence="1" id="KW-1133">Transmembrane helix</keyword>
<feature type="transmembrane region" description="Helical" evidence="1">
    <location>
        <begin position="63"/>
        <end position="85"/>
    </location>
</feature>
<gene>
    <name evidence="2" type="ORF">D5S18_13400</name>
</gene>
<keyword evidence="1" id="KW-0472">Membrane</keyword>
<protein>
    <recommendedName>
        <fullName evidence="4">Facilitated glucose transporter</fullName>
    </recommendedName>
</protein>
<dbReference type="AlphaFoldDB" id="A0A3A4JY19"/>
<proteinExistence type="predicted"/>
<dbReference type="EMBL" id="QZFU01000017">
    <property type="protein sequence ID" value="RJO75777.1"/>
    <property type="molecule type" value="Genomic_DNA"/>
</dbReference>
<feature type="transmembrane region" description="Helical" evidence="1">
    <location>
        <begin position="97"/>
        <end position="116"/>
    </location>
</feature>
<evidence type="ECO:0008006" key="4">
    <source>
        <dbReference type="Google" id="ProtNLM"/>
    </source>
</evidence>
<sequence>MIARPLAPVILGLLTLDAFITLVLEVLFLPSYLGAVPFPITALVAGVANVLIVLGVRTVTARLSVAFLPLGAWMLGFLVCASSGPGGSVLLLSDWRTLALVLLGLIPPLALLYFRVNARAGASAKSSTA</sequence>
<evidence type="ECO:0000313" key="3">
    <source>
        <dbReference type="Proteomes" id="UP000266677"/>
    </source>
</evidence>
<evidence type="ECO:0000313" key="2">
    <source>
        <dbReference type="EMBL" id="RJO75777.1"/>
    </source>
</evidence>
<accession>A0A3A4JY19</accession>
<reference evidence="2 3" key="1">
    <citation type="submission" date="2018-09" db="EMBL/GenBank/DDBJ databases">
        <title>YIM PH21274 draft genome.</title>
        <authorList>
            <person name="Miao C."/>
        </authorList>
    </citation>
    <scope>NUCLEOTIDE SEQUENCE [LARGE SCALE GENOMIC DNA]</scope>
    <source>
        <strain evidence="2 3">YIM PH 21724</strain>
    </source>
</reference>
<name>A0A3A4JY19_9NOCA</name>
<dbReference type="Proteomes" id="UP000266677">
    <property type="component" value="Unassembled WGS sequence"/>
</dbReference>
<keyword evidence="3" id="KW-1185">Reference proteome</keyword>
<dbReference type="OrthoDB" id="3699727at2"/>
<dbReference type="RefSeq" id="WP_120040780.1">
    <property type="nucleotide sequence ID" value="NZ_QZFU01000017.1"/>
</dbReference>
<feature type="transmembrane region" description="Helical" evidence="1">
    <location>
        <begin position="35"/>
        <end position="56"/>
    </location>
</feature>
<organism evidence="2 3">
    <name type="scientific">Nocardia panacis</name>
    <dbReference type="NCBI Taxonomy" id="2340916"/>
    <lineage>
        <taxon>Bacteria</taxon>
        <taxon>Bacillati</taxon>
        <taxon>Actinomycetota</taxon>
        <taxon>Actinomycetes</taxon>
        <taxon>Mycobacteriales</taxon>
        <taxon>Nocardiaceae</taxon>
        <taxon>Nocardia</taxon>
    </lineage>
</organism>
<comment type="caution">
    <text evidence="2">The sequence shown here is derived from an EMBL/GenBank/DDBJ whole genome shotgun (WGS) entry which is preliminary data.</text>
</comment>